<evidence type="ECO:0000256" key="9">
    <source>
        <dbReference type="ARBA" id="ARBA00033063"/>
    </source>
</evidence>
<comment type="subunit">
    <text evidence="10">Interacts with TamB to form the translocation and assembly module (TAM).</text>
</comment>
<keyword evidence="5" id="KW-0812">Transmembrane</keyword>
<name>A0ABM8UBX1_9GAMM</name>
<evidence type="ECO:0000256" key="10">
    <source>
        <dbReference type="ARBA" id="ARBA00093548"/>
    </source>
</evidence>
<evidence type="ECO:0000256" key="4">
    <source>
        <dbReference type="ARBA" id="ARBA00022452"/>
    </source>
</evidence>
<proteinExistence type="inferred from homology"/>
<evidence type="ECO:0000313" key="15">
    <source>
        <dbReference type="Proteomes" id="UP000680116"/>
    </source>
</evidence>
<evidence type="ECO:0000313" key="14">
    <source>
        <dbReference type="EMBL" id="CAG4967738.1"/>
    </source>
</evidence>
<feature type="domain" description="POTRA" evidence="12">
    <location>
        <begin position="219"/>
        <end position="289"/>
    </location>
</feature>
<keyword evidence="7" id="KW-0472">Membrane</keyword>
<dbReference type="Pfam" id="PF01103">
    <property type="entry name" value="Omp85"/>
    <property type="match status" value="1"/>
</dbReference>
<dbReference type="Gene3D" id="3.10.20.310">
    <property type="entry name" value="membrane protein fhac"/>
    <property type="match status" value="3"/>
</dbReference>
<evidence type="ECO:0000256" key="7">
    <source>
        <dbReference type="ARBA" id="ARBA00023136"/>
    </source>
</evidence>
<dbReference type="EMBL" id="OU015430">
    <property type="protein sequence ID" value="CAG4967738.1"/>
    <property type="molecule type" value="Genomic_DNA"/>
</dbReference>
<evidence type="ECO:0000256" key="1">
    <source>
        <dbReference type="ARBA" id="ARBA00004442"/>
    </source>
</evidence>
<keyword evidence="4" id="KW-1134">Transmembrane beta strand</keyword>
<evidence type="ECO:0000256" key="3">
    <source>
        <dbReference type="ARBA" id="ARBA00015419"/>
    </source>
</evidence>
<feature type="domain" description="Bacterial surface antigen (D15)" evidence="11">
    <location>
        <begin position="426"/>
        <end position="611"/>
    </location>
</feature>
<comment type="subcellular location">
    <subcellularLocation>
        <location evidence="1">Cell outer membrane</location>
    </subcellularLocation>
</comment>
<dbReference type="InterPro" id="IPR000184">
    <property type="entry name" value="Bac_surfAg_D15"/>
</dbReference>
<dbReference type="InterPro" id="IPR039910">
    <property type="entry name" value="D15-like"/>
</dbReference>
<comment type="similarity">
    <text evidence="2">Belongs to the TamA family.</text>
</comment>
<evidence type="ECO:0000256" key="5">
    <source>
        <dbReference type="ARBA" id="ARBA00022692"/>
    </source>
</evidence>
<dbReference type="PANTHER" id="PTHR12815:SF47">
    <property type="entry name" value="TRANSLOCATION AND ASSEMBLY MODULE SUBUNIT TAMA"/>
    <property type="match status" value="1"/>
</dbReference>
<keyword evidence="6" id="KW-0732">Signal</keyword>
<feature type="domain" description="TamA POTRA" evidence="13">
    <location>
        <begin position="47"/>
        <end position="126"/>
    </location>
</feature>
<dbReference type="PANTHER" id="PTHR12815">
    <property type="entry name" value="SORTING AND ASSEMBLY MACHINERY SAMM50 PROTEIN FAMILY MEMBER"/>
    <property type="match status" value="1"/>
</dbReference>
<evidence type="ECO:0000259" key="13">
    <source>
        <dbReference type="Pfam" id="PF17243"/>
    </source>
</evidence>
<dbReference type="Pfam" id="PF17243">
    <property type="entry name" value="POTRA_TamA_1"/>
    <property type="match status" value="1"/>
</dbReference>
<evidence type="ECO:0000256" key="2">
    <source>
        <dbReference type="ARBA" id="ARBA00010248"/>
    </source>
</evidence>
<keyword evidence="8" id="KW-0998">Cell outer membrane</keyword>
<feature type="domain" description="POTRA" evidence="12">
    <location>
        <begin position="137"/>
        <end position="206"/>
    </location>
</feature>
<dbReference type="Pfam" id="PF07244">
    <property type="entry name" value="POTRA"/>
    <property type="match status" value="2"/>
</dbReference>
<evidence type="ECO:0000259" key="11">
    <source>
        <dbReference type="Pfam" id="PF01103"/>
    </source>
</evidence>
<reference evidence="14 15" key="1">
    <citation type="submission" date="2021-04" db="EMBL/GenBank/DDBJ databases">
        <authorList>
            <person name="Rodrigo-Torres L."/>
            <person name="Arahal R. D."/>
            <person name="Lucena T."/>
        </authorList>
    </citation>
    <scope>NUCLEOTIDE SEQUENCE [LARGE SCALE GENOMIC DNA]</scope>
    <source>
        <strain evidence="14 15">CECT 30171</strain>
    </source>
</reference>
<dbReference type="Proteomes" id="UP000680116">
    <property type="component" value="Chromosome"/>
</dbReference>
<dbReference type="Gene3D" id="2.40.160.50">
    <property type="entry name" value="membrane protein fhac: a member of the omp85/tpsb transporter family"/>
    <property type="match status" value="1"/>
</dbReference>
<evidence type="ECO:0000256" key="8">
    <source>
        <dbReference type="ARBA" id="ARBA00023237"/>
    </source>
</evidence>
<dbReference type="InterPro" id="IPR035243">
    <property type="entry name" value="TamA_POTRA_Dom_1"/>
</dbReference>
<sequence length="615" mass="67949">MRANLNRALTRTGYPAPMPFPHRITVALCLLASAVLPGTVRAAQVGQVEVVGLDEEATANVLAALSLVQAQGRELSGRRLAYLVREADNETREALEPFGYYSPRIEVERSRNGNGAPVTVTITVDPGEPVRVRDHHVAIIGEGGRDRYLREDLAEFRPQAGDVFDHAVYEASKNTISRRLAVRGYFDADFASRRVEVTRAENAADIDLVWTSGQRYDMGPVEFEQTRRIIRPSLIERLVYWEEGSYYHQGKLDRLRESLARLDYFASIDIQPRPADAVGNDVPVTVTLTPAKRSIYTAGLSYGTDSGAGVRLGLERRYLNDRGHKALAQLDWAQRRKTLTLQYRIPAFAWLDGWYTISAQAADEQTDFMDSRRIEFVGSRSGEINRYLTAIASLHALRERWAYVGEDDGDPATLPDYRYATYTYPSLRAEYVDADNPVFPVDGRAGTLMLRGGIEGAGSDANFAQMRATAHWFRGVGADNRLIVRGELGHTYTNALVDLPPSLRFFAGGAGSIRGYGWREVGPRIEGADGRLYALGAKNVVTGSVEFEHYFNESWGAAVFADTGSAFNSDPDLRSGVGAGVRWRSPVGPVRIDVAHGLDDPDSSFEIYLSVGADL</sequence>
<organism evidence="14 15">
    <name type="scientific">Novilysobacter luteus</name>
    <dbReference type="NCBI Taxonomy" id="2822368"/>
    <lineage>
        <taxon>Bacteria</taxon>
        <taxon>Pseudomonadati</taxon>
        <taxon>Pseudomonadota</taxon>
        <taxon>Gammaproteobacteria</taxon>
        <taxon>Lysobacterales</taxon>
        <taxon>Lysobacteraceae</taxon>
        <taxon>Novilysobacter</taxon>
    </lineage>
</organism>
<accession>A0ABM8UBX1</accession>
<evidence type="ECO:0000256" key="6">
    <source>
        <dbReference type="ARBA" id="ARBA00022729"/>
    </source>
</evidence>
<protein>
    <recommendedName>
        <fullName evidence="3">Translocation and assembly module subunit TamA</fullName>
    </recommendedName>
    <alternativeName>
        <fullName evidence="9">Autotransporter assembly factor TamA</fullName>
    </alternativeName>
</protein>
<gene>
    <name evidence="14" type="primary">tamA</name>
    <name evidence="14" type="ORF">LYB30171_00109</name>
</gene>
<keyword evidence="15" id="KW-1185">Reference proteome</keyword>
<dbReference type="InterPro" id="IPR010827">
    <property type="entry name" value="BamA/TamA_POTRA"/>
</dbReference>
<evidence type="ECO:0000259" key="12">
    <source>
        <dbReference type="Pfam" id="PF07244"/>
    </source>
</evidence>